<feature type="transmembrane region" description="Helical" evidence="1">
    <location>
        <begin position="135"/>
        <end position="154"/>
    </location>
</feature>
<gene>
    <name evidence="2" type="ORF">COW36_04975</name>
</gene>
<dbReference type="Proteomes" id="UP000231019">
    <property type="component" value="Unassembled WGS sequence"/>
</dbReference>
<feature type="transmembrane region" description="Helical" evidence="1">
    <location>
        <begin position="365"/>
        <end position="392"/>
    </location>
</feature>
<keyword evidence="1" id="KW-1133">Transmembrane helix</keyword>
<feature type="transmembrane region" description="Helical" evidence="1">
    <location>
        <begin position="518"/>
        <end position="537"/>
    </location>
</feature>
<sequence length="559" mass="62330">MDAITRPQFKALFQLQFKLLQRAWKNPSTLQKAGVIITLIISTLMAGSLGWVMGYLVVILSQFSQVGSLQALMVQTLLLFMLSLFSLIWLLSPLLFALQNENLHLDLHKLLVYPLSFKNLYVLHTLTGFLEPWSLFFYPMVLGLIVGGFLLEGFSVLAPLLILGLLFGSVHVVWSRLLVNLLSSVLANRRLRETATLVLLAGIILLAFFPAVISSAFENHPDWQNNLREPGYFLGFMGPLNYWLALSPPGMATLALTGGLEHNLLKTGTALSGLFLWLLLGNQLGTSLLKQMVTSESGSRDQAQVSFAWKKSHLLGFLGYPLALIVRKELRSLSRSVIGKLCFFLTPFLLILMRLLLISTSQAPLPATTVCLSAMAYIFMTSLFLFCNLFGLDGEGFKLYLSGPMPVRRLLKGKHLAMACFTGSGFLGVLYLYTVFYEPIPLETLLFLALAFSCVILGALPLGTIISIRFPMPLDLNQTRYRQNATPVLLAFQMLSILLALPALAQGLGKWTHQPRNLVMFAILGIMIFCYFQLLRLSEELFTEHKLEILEKITQPVMS</sequence>
<keyword evidence="1" id="KW-0472">Membrane</keyword>
<evidence type="ECO:0000313" key="2">
    <source>
        <dbReference type="EMBL" id="PIW18649.1"/>
    </source>
</evidence>
<feature type="transmembrane region" description="Helical" evidence="1">
    <location>
        <begin position="160"/>
        <end position="182"/>
    </location>
</feature>
<reference evidence="2 3" key="1">
    <citation type="submission" date="2017-09" db="EMBL/GenBank/DDBJ databases">
        <title>Depth-based differentiation of microbial function through sediment-hosted aquifers and enrichment of novel symbionts in the deep terrestrial subsurface.</title>
        <authorList>
            <person name="Probst A.J."/>
            <person name="Ladd B."/>
            <person name="Jarett J.K."/>
            <person name="Geller-Mcgrath D.E."/>
            <person name="Sieber C.M."/>
            <person name="Emerson J.B."/>
            <person name="Anantharaman K."/>
            <person name="Thomas B.C."/>
            <person name="Malmstrom R."/>
            <person name="Stieglmeier M."/>
            <person name="Klingl A."/>
            <person name="Woyke T."/>
            <person name="Ryan C.M."/>
            <person name="Banfield J.F."/>
        </authorList>
    </citation>
    <scope>NUCLEOTIDE SEQUENCE [LARGE SCALE GENOMIC DNA]</scope>
    <source>
        <strain evidence="2">CG17_big_fil_post_rev_8_21_14_2_50_48_46</strain>
    </source>
</reference>
<feature type="transmembrane region" description="Helical" evidence="1">
    <location>
        <begin position="268"/>
        <end position="288"/>
    </location>
</feature>
<dbReference type="EMBL" id="PFFQ01000012">
    <property type="protein sequence ID" value="PIW18649.1"/>
    <property type="molecule type" value="Genomic_DNA"/>
</dbReference>
<feature type="transmembrane region" description="Helical" evidence="1">
    <location>
        <begin position="33"/>
        <end position="60"/>
    </location>
</feature>
<comment type="caution">
    <text evidence="2">The sequence shown here is derived from an EMBL/GenBank/DDBJ whole genome shotgun (WGS) entry which is preliminary data.</text>
</comment>
<feature type="transmembrane region" description="Helical" evidence="1">
    <location>
        <begin position="445"/>
        <end position="468"/>
    </location>
</feature>
<proteinExistence type="predicted"/>
<name>A0A2M7G966_9BACT</name>
<feature type="transmembrane region" description="Helical" evidence="1">
    <location>
        <begin position="338"/>
        <end position="359"/>
    </location>
</feature>
<dbReference type="AlphaFoldDB" id="A0A2M7G966"/>
<feature type="transmembrane region" description="Helical" evidence="1">
    <location>
        <begin position="488"/>
        <end position="506"/>
    </location>
</feature>
<accession>A0A2M7G966</accession>
<feature type="transmembrane region" description="Helical" evidence="1">
    <location>
        <begin position="233"/>
        <end position="256"/>
    </location>
</feature>
<feature type="transmembrane region" description="Helical" evidence="1">
    <location>
        <begin position="194"/>
        <end position="213"/>
    </location>
</feature>
<organism evidence="2 3">
    <name type="scientific">bacterium (Candidatus Blackallbacteria) CG17_big_fil_post_rev_8_21_14_2_50_48_46</name>
    <dbReference type="NCBI Taxonomy" id="2014261"/>
    <lineage>
        <taxon>Bacteria</taxon>
        <taxon>Candidatus Blackallbacteria</taxon>
    </lineage>
</organism>
<protein>
    <submittedName>
        <fullName evidence="2">Uncharacterized protein</fullName>
    </submittedName>
</protein>
<evidence type="ECO:0000313" key="3">
    <source>
        <dbReference type="Proteomes" id="UP000231019"/>
    </source>
</evidence>
<evidence type="ECO:0000256" key="1">
    <source>
        <dbReference type="SAM" id="Phobius"/>
    </source>
</evidence>
<keyword evidence="1" id="KW-0812">Transmembrane</keyword>
<feature type="transmembrane region" description="Helical" evidence="1">
    <location>
        <begin position="72"/>
        <end position="91"/>
    </location>
</feature>
<feature type="transmembrane region" description="Helical" evidence="1">
    <location>
        <begin position="413"/>
        <end position="433"/>
    </location>
</feature>